<feature type="compositionally biased region" description="Pro residues" evidence="1">
    <location>
        <begin position="197"/>
        <end position="210"/>
    </location>
</feature>
<feature type="compositionally biased region" description="Basic and acidic residues" evidence="1">
    <location>
        <begin position="653"/>
        <end position="666"/>
    </location>
</feature>
<feature type="region of interest" description="Disordered" evidence="1">
    <location>
        <begin position="350"/>
        <end position="389"/>
    </location>
</feature>
<feature type="region of interest" description="Disordered" evidence="1">
    <location>
        <begin position="295"/>
        <end position="336"/>
    </location>
</feature>
<reference evidence="2" key="1">
    <citation type="submission" date="2015-04" db="UniProtKB">
        <authorList>
            <consortium name="EnsemblPlants"/>
        </authorList>
    </citation>
    <scope>IDENTIFICATION</scope>
</reference>
<organism evidence="2">
    <name type="scientific">Oryza punctata</name>
    <name type="common">Red rice</name>
    <dbReference type="NCBI Taxonomy" id="4537"/>
    <lineage>
        <taxon>Eukaryota</taxon>
        <taxon>Viridiplantae</taxon>
        <taxon>Streptophyta</taxon>
        <taxon>Embryophyta</taxon>
        <taxon>Tracheophyta</taxon>
        <taxon>Spermatophyta</taxon>
        <taxon>Magnoliopsida</taxon>
        <taxon>Liliopsida</taxon>
        <taxon>Poales</taxon>
        <taxon>Poaceae</taxon>
        <taxon>BOP clade</taxon>
        <taxon>Oryzoideae</taxon>
        <taxon>Oryzeae</taxon>
        <taxon>Oryzinae</taxon>
        <taxon>Oryza</taxon>
    </lineage>
</organism>
<dbReference type="STRING" id="4537.A0A0E0M3V7"/>
<evidence type="ECO:0000313" key="2">
    <source>
        <dbReference type="EnsemblPlants" id="OPUNC09G16080.1"/>
    </source>
</evidence>
<accession>A0A0E0M3V7</accession>
<sequence length="704" mass="71506">MGDANGNPAQQGYGNETPAQQGLPPRHLIIPYAVAAAMANRPIRLASQAQLLAGGSGAAAQQPSAQHVIPAQGRRASRNPWSRTVPSLLADGKSYRIIDTSFTSEEALAPAPPPPLLVSAARRPVATSPQPIATAFAWPVPPRGWTVSPTTGRYRFGYGYGIASSSSAAPRAPTAPTTPRAPTPLLLLPAPPVPSPLVPAPPATAPPPAVPRGGWTASPTTSRNRFGNSGTSSSTVAPLVPVAHPAPPAPAPPVPTLPAHVPVFPAPPAPAPPAAALRGLTLSPTTALYCFGGGRASSSSAAPRVPTAPPAPPEPTTPVPASRTPAPPSVVPPGLTVSPTTARYSFGYGGASSSAAAPRVPTAPPALRAPAPHLRAPPTALPTPAAARGWTVSPTTARYSFGYGGANSSSAAPRVPTAPLALRVSAPHLRVLRAHAPHLHAPPAVAPPPAAAAPRGWNMPPTTGRYSFGYGGASSSSATPSVPTAPLALRVPAPHLRALRAPAPHLRTPPTVAPPPAAAAPRAWTMPPTTGRYSFSYSGSSSSFATPSAPIAPLALRAPAPHLRAPRAPTPPAAAGPPASAAPPSGLPSWPVLVRPPTGPARARLAPAAPAEAFEEYLVERRAIEATVDDTPWEVIGSSKRTGAPMFAVAGGGRDRAELEAREARERRKNRMDKRKAAAAARAQQPPPPPPAARGQTIHQPALV</sequence>
<feature type="region of interest" description="Disordered" evidence="1">
    <location>
        <begin position="1"/>
        <end position="24"/>
    </location>
</feature>
<dbReference type="Gramene" id="OPUNC09G16080.1">
    <property type="protein sequence ID" value="OPUNC09G16080.1"/>
    <property type="gene ID" value="OPUNC09G16080"/>
</dbReference>
<feature type="compositionally biased region" description="Low complexity" evidence="1">
    <location>
        <begin position="351"/>
        <end position="387"/>
    </location>
</feature>
<feature type="compositionally biased region" description="Pro residues" evidence="1">
    <location>
        <begin position="306"/>
        <end position="318"/>
    </location>
</feature>
<feature type="compositionally biased region" description="Polar residues" evidence="1">
    <location>
        <begin position="217"/>
        <end position="234"/>
    </location>
</feature>
<dbReference type="Proteomes" id="UP000026962">
    <property type="component" value="Chromosome 9"/>
</dbReference>
<reference evidence="2" key="2">
    <citation type="submission" date="2018-05" db="EMBL/GenBank/DDBJ databases">
        <title>OpunRS2 (Oryza punctata Reference Sequence Version 2).</title>
        <authorList>
            <person name="Zhang J."/>
            <person name="Kudrna D."/>
            <person name="Lee S."/>
            <person name="Talag J."/>
            <person name="Welchert J."/>
            <person name="Wing R.A."/>
        </authorList>
    </citation>
    <scope>NUCLEOTIDE SEQUENCE [LARGE SCALE GENOMIC DNA]</scope>
</reference>
<name>A0A0E0M3V7_ORYPU</name>
<proteinExistence type="predicted"/>
<evidence type="ECO:0000256" key="1">
    <source>
        <dbReference type="SAM" id="MobiDB-lite"/>
    </source>
</evidence>
<dbReference type="EnsemblPlants" id="OPUNC09G16080.1">
    <property type="protein sequence ID" value="OPUNC09G16080.1"/>
    <property type="gene ID" value="OPUNC09G16080"/>
</dbReference>
<feature type="compositionally biased region" description="Low complexity" evidence="1">
    <location>
        <begin position="296"/>
        <end position="305"/>
    </location>
</feature>
<feature type="region of interest" description="Disordered" evidence="1">
    <location>
        <begin position="652"/>
        <end position="704"/>
    </location>
</feature>
<dbReference type="AlphaFoldDB" id="A0A0E0M3V7"/>
<dbReference type="OMA" id="TQPVPIY"/>
<evidence type="ECO:0000313" key="3">
    <source>
        <dbReference type="Proteomes" id="UP000026962"/>
    </source>
</evidence>
<feature type="region of interest" description="Disordered" evidence="1">
    <location>
        <begin position="504"/>
        <end position="523"/>
    </location>
</feature>
<feature type="compositionally biased region" description="Polar residues" evidence="1">
    <location>
        <begin position="7"/>
        <end position="20"/>
    </location>
</feature>
<feature type="region of interest" description="Disordered" evidence="1">
    <location>
        <begin position="197"/>
        <end position="241"/>
    </location>
</feature>
<feature type="compositionally biased region" description="Low complexity" evidence="1">
    <location>
        <begin position="576"/>
        <end position="591"/>
    </location>
</feature>
<keyword evidence="3" id="KW-1185">Reference proteome</keyword>
<dbReference type="HOGENOM" id="CLU_016558_0_0_1"/>
<feature type="region of interest" description="Disordered" evidence="1">
    <location>
        <begin position="562"/>
        <end position="591"/>
    </location>
</feature>
<protein>
    <submittedName>
        <fullName evidence="2">Uncharacterized protein</fullName>
    </submittedName>
</protein>